<dbReference type="InterPro" id="IPR000222">
    <property type="entry name" value="PP2C_BS"/>
</dbReference>
<keyword evidence="7" id="KW-0460">Magnesium</keyword>
<dbReference type="AlphaFoldDB" id="A0A5J9U6L9"/>
<evidence type="ECO:0000256" key="6">
    <source>
        <dbReference type="ARBA" id="ARBA00022801"/>
    </source>
</evidence>
<comment type="catalytic activity">
    <reaction evidence="11">
        <text>O-phospho-L-threonyl-[protein] + H2O = L-threonyl-[protein] + phosphate</text>
        <dbReference type="Rhea" id="RHEA:47004"/>
        <dbReference type="Rhea" id="RHEA-COMP:11060"/>
        <dbReference type="Rhea" id="RHEA-COMP:11605"/>
        <dbReference type="ChEBI" id="CHEBI:15377"/>
        <dbReference type="ChEBI" id="CHEBI:30013"/>
        <dbReference type="ChEBI" id="CHEBI:43474"/>
        <dbReference type="ChEBI" id="CHEBI:61977"/>
        <dbReference type="EC" id="3.1.3.16"/>
    </reaction>
</comment>
<dbReference type="Gene3D" id="3.60.40.10">
    <property type="entry name" value="PPM-type phosphatase domain"/>
    <property type="match status" value="1"/>
</dbReference>
<dbReference type="PANTHER" id="PTHR43939:SF50">
    <property type="entry name" value="NUCLEOPORIN"/>
    <property type="match status" value="1"/>
</dbReference>
<evidence type="ECO:0000256" key="12">
    <source>
        <dbReference type="RuleBase" id="RU003465"/>
    </source>
</evidence>
<dbReference type="SUPFAM" id="SSF81606">
    <property type="entry name" value="PP2C-like"/>
    <property type="match status" value="1"/>
</dbReference>
<dbReference type="InterPro" id="IPR036457">
    <property type="entry name" value="PPM-type-like_dom_sf"/>
</dbReference>
<dbReference type="GO" id="GO:0004722">
    <property type="term" value="F:protein serine/threonine phosphatase activity"/>
    <property type="evidence" value="ECO:0007669"/>
    <property type="project" value="UniProtKB-EC"/>
</dbReference>
<evidence type="ECO:0000256" key="1">
    <source>
        <dbReference type="ARBA" id="ARBA00001936"/>
    </source>
</evidence>
<organism evidence="15 16">
    <name type="scientific">Eragrostis curvula</name>
    <name type="common">weeping love grass</name>
    <dbReference type="NCBI Taxonomy" id="38414"/>
    <lineage>
        <taxon>Eukaryota</taxon>
        <taxon>Viridiplantae</taxon>
        <taxon>Streptophyta</taxon>
        <taxon>Embryophyta</taxon>
        <taxon>Tracheophyta</taxon>
        <taxon>Spermatophyta</taxon>
        <taxon>Magnoliopsida</taxon>
        <taxon>Liliopsida</taxon>
        <taxon>Poales</taxon>
        <taxon>Poaceae</taxon>
        <taxon>PACMAD clade</taxon>
        <taxon>Chloridoideae</taxon>
        <taxon>Eragrostideae</taxon>
        <taxon>Eragrostidinae</taxon>
        <taxon>Eragrostis</taxon>
    </lineage>
</organism>
<keyword evidence="16" id="KW-1185">Reference proteome</keyword>
<accession>A0A5J9U6L9</accession>
<evidence type="ECO:0000256" key="9">
    <source>
        <dbReference type="ARBA" id="ARBA00023211"/>
    </source>
</evidence>
<dbReference type="PROSITE" id="PS01032">
    <property type="entry name" value="PPM_1"/>
    <property type="match status" value="1"/>
</dbReference>
<dbReference type="OrthoDB" id="649641at2759"/>
<dbReference type="InterPro" id="IPR001932">
    <property type="entry name" value="PPM-type_phosphatase-like_dom"/>
</dbReference>
<comment type="cofactor">
    <cofactor evidence="2">
        <name>Mg(2+)</name>
        <dbReference type="ChEBI" id="CHEBI:18420"/>
    </cofactor>
</comment>
<sequence length="632" mass="70826">METAGENSLACGGRSADGRFSYGFASSPGKRPSMEDFYETKTYQSESGETVGLFSVYDGHGGARAAEYVKQNFFTNLIKHPKFISDTKSAIAETYSHTDLEFLKADSSQTQDAGLSASTAIIMGDHLIIANVGDSRAIICKGGEGTWRVGGVLAVSQAFGDKLLKQYVVADSDIKKAHIPNAPLEIKVAHTDLAVAYTLSDCIKDCNDIKRSIDEHGFSVEQKATELFDVMSNLQNKFTSQHNVVETLREKLSGLQSEMKEKDKEIISMQRNMSLLYETCTSSVAKIEAMSDVCPGNRSYEECIKLIVDQLVASQNSKDGRIKELTNELSRKDQEIDSLMQALDEEEKELEVLENKSNHLDQLLQEKEFTLKSLEVSRTKALAKLAMTVEKFDELHSLSESLLAEVENLQTQLQERDAEVTRSTNELLTTEESNKKYLSQINDFIKWLEKTLLRFGMHCKSIDDYDCTQVPVYMDMLDNKIASLIVESDDLRVKAQNKDFSLQVERAKTEELLRKLEALEVSLSQKDSQIGLLRRDNTSNQPSRSIYLPGTSEIEQMNDKVSSAVAVTQIQVNNDQVAIDVDMEEDKPLDEDDDKAHGFKSLTMSQFVSKFTRPVSDRIDGMWVSGDRLLMR</sequence>
<evidence type="ECO:0000256" key="13">
    <source>
        <dbReference type="SAM" id="Coils"/>
    </source>
</evidence>
<feature type="coiled-coil region" evidence="13">
    <location>
        <begin position="245"/>
        <end position="272"/>
    </location>
</feature>
<dbReference type="PROSITE" id="PS51746">
    <property type="entry name" value="PPM_2"/>
    <property type="match status" value="1"/>
</dbReference>
<dbReference type="EC" id="3.1.3.16" evidence="4"/>
<name>A0A5J9U6L9_9POAL</name>
<dbReference type="GO" id="GO:0046872">
    <property type="term" value="F:metal ion binding"/>
    <property type="evidence" value="ECO:0007669"/>
    <property type="project" value="UniProtKB-KW"/>
</dbReference>
<feature type="coiled-coil region" evidence="13">
    <location>
        <begin position="322"/>
        <end position="363"/>
    </location>
</feature>
<evidence type="ECO:0000259" key="14">
    <source>
        <dbReference type="PROSITE" id="PS51746"/>
    </source>
</evidence>
<dbReference type="Pfam" id="PF00481">
    <property type="entry name" value="PP2C"/>
    <property type="match status" value="1"/>
</dbReference>
<proteinExistence type="inferred from homology"/>
<reference evidence="15 16" key="1">
    <citation type="journal article" date="2019" name="Sci. Rep.">
        <title>A high-quality genome of Eragrostis curvula grass provides insights into Poaceae evolution and supports new strategies to enhance forage quality.</title>
        <authorList>
            <person name="Carballo J."/>
            <person name="Santos B.A.C.M."/>
            <person name="Zappacosta D."/>
            <person name="Garbus I."/>
            <person name="Selva J.P."/>
            <person name="Gallo C.A."/>
            <person name="Diaz A."/>
            <person name="Albertini E."/>
            <person name="Caccamo M."/>
            <person name="Echenique V."/>
        </authorList>
    </citation>
    <scope>NUCLEOTIDE SEQUENCE [LARGE SCALE GENOMIC DNA]</scope>
    <source>
        <strain evidence="16">cv. Victoria</strain>
        <tissue evidence="15">Leaf</tissue>
    </source>
</reference>
<evidence type="ECO:0000256" key="8">
    <source>
        <dbReference type="ARBA" id="ARBA00022912"/>
    </source>
</evidence>
<keyword evidence="5" id="KW-0479">Metal-binding</keyword>
<evidence type="ECO:0000313" key="16">
    <source>
        <dbReference type="Proteomes" id="UP000324897"/>
    </source>
</evidence>
<feature type="non-terminal residue" evidence="15">
    <location>
        <position position="632"/>
    </location>
</feature>
<feature type="coiled-coil region" evidence="13">
    <location>
        <begin position="392"/>
        <end position="426"/>
    </location>
</feature>
<dbReference type="CDD" id="cd00143">
    <property type="entry name" value="PP2Cc"/>
    <property type="match status" value="1"/>
</dbReference>
<keyword evidence="8 12" id="KW-0904">Protein phosphatase</keyword>
<evidence type="ECO:0000256" key="5">
    <source>
        <dbReference type="ARBA" id="ARBA00022723"/>
    </source>
</evidence>
<gene>
    <name evidence="15" type="ORF">EJB05_35354</name>
</gene>
<keyword evidence="6 12" id="KW-0378">Hydrolase</keyword>
<evidence type="ECO:0000256" key="3">
    <source>
        <dbReference type="ARBA" id="ARBA00006702"/>
    </source>
</evidence>
<dbReference type="Gene3D" id="1.20.5.170">
    <property type="match status" value="1"/>
</dbReference>
<protein>
    <recommendedName>
        <fullName evidence="4">protein-serine/threonine phosphatase</fullName>
        <ecNumber evidence="4">3.1.3.16</ecNumber>
    </recommendedName>
</protein>
<feature type="domain" description="PPM-type phosphatase" evidence="14">
    <location>
        <begin position="21"/>
        <end position="311"/>
    </location>
</feature>
<evidence type="ECO:0000256" key="10">
    <source>
        <dbReference type="ARBA" id="ARBA00047761"/>
    </source>
</evidence>
<dbReference type="Gramene" id="TVU19216">
    <property type="protein sequence ID" value="TVU19216"/>
    <property type="gene ID" value="EJB05_35354"/>
</dbReference>
<dbReference type="SMART" id="SM00332">
    <property type="entry name" value="PP2Cc"/>
    <property type="match status" value="1"/>
</dbReference>
<keyword evidence="9" id="KW-0464">Manganese</keyword>
<evidence type="ECO:0000256" key="4">
    <source>
        <dbReference type="ARBA" id="ARBA00013081"/>
    </source>
</evidence>
<evidence type="ECO:0000256" key="11">
    <source>
        <dbReference type="ARBA" id="ARBA00048336"/>
    </source>
</evidence>
<dbReference type="PANTHER" id="PTHR43939">
    <property type="entry name" value="COILED-COIL DOMAIN-CONTAINING PROTEIN 158"/>
    <property type="match status" value="1"/>
</dbReference>
<evidence type="ECO:0000256" key="2">
    <source>
        <dbReference type="ARBA" id="ARBA00001946"/>
    </source>
</evidence>
<dbReference type="EMBL" id="RWGY01000029">
    <property type="protein sequence ID" value="TVU19216.1"/>
    <property type="molecule type" value="Genomic_DNA"/>
</dbReference>
<comment type="similarity">
    <text evidence="3 12">Belongs to the PP2C family.</text>
</comment>
<comment type="caution">
    <text evidence="15">The sequence shown here is derived from an EMBL/GenBank/DDBJ whole genome shotgun (WGS) entry which is preliminary data.</text>
</comment>
<evidence type="ECO:0000313" key="15">
    <source>
        <dbReference type="EMBL" id="TVU19216.1"/>
    </source>
</evidence>
<dbReference type="Proteomes" id="UP000324897">
    <property type="component" value="Chromosome 7"/>
</dbReference>
<evidence type="ECO:0000256" key="7">
    <source>
        <dbReference type="ARBA" id="ARBA00022842"/>
    </source>
</evidence>
<comment type="catalytic activity">
    <reaction evidence="10">
        <text>O-phospho-L-seryl-[protein] + H2O = L-seryl-[protein] + phosphate</text>
        <dbReference type="Rhea" id="RHEA:20629"/>
        <dbReference type="Rhea" id="RHEA-COMP:9863"/>
        <dbReference type="Rhea" id="RHEA-COMP:11604"/>
        <dbReference type="ChEBI" id="CHEBI:15377"/>
        <dbReference type="ChEBI" id="CHEBI:29999"/>
        <dbReference type="ChEBI" id="CHEBI:43474"/>
        <dbReference type="ChEBI" id="CHEBI:83421"/>
        <dbReference type="EC" id="3.1.3.16"/>
    </reaction>
</comment>
<keyword evidence="13" id="KW-0175">Coiled coil</keyword>
<comment type="cofactor">
    <cofactor evidence="1">
        <name>Mn(2+)</name>
        <dbReference type="ChEBI" id="CHEBI:29035"/>
    </cofactor>
</comment>